<dbReference type="KEGG" id="dli:dnl_19050"/>
<dbReference type="RefSeq" id="WP_207691365.1">
    <property type="nucleotide sequence ID" value="NZ_CP061799.1"/>
</dbReference>
<organism evidence="2 3">
    <name type="scientific">Desulfonema limicola</name>
    <dbReference type="NCBI Taxonomy" id="45656"/>
    <lineage>
        <taxon>Bacteria</taxon>
        <taxon>Pseudomonadati</taxon>
        <taxon>Thermodesulfobacteriota</taxon>
        <taxon>Desulfobacteria</taxon>
        <taxon>Desulfobacterales</taxon>
        <taxon>Desulfococcaceae</taxon>
        <taxon>Desulfonema</taxon>
    </lineage>
</organism>
<dbReference type="GO" id="GO:0051536">
    <property type="term" value="F:iron-sulfur cluster binding"/>
    <property type="evidence" value="ECO:0007669"/>
    <property type="project" value="InterPro"/>
</dbReference>
<reference evidence="2" key="1">
    <citation type="journal article" date="2021" name="Microb. Physiol.">
        <title>Proteogenomic Insights into the Physiology of Marine, Sulfate-Reducing, Filamentous Desulfonema limicola and Desulfonema magnum.</title>
        <authorList>
            <person name="Schnaars V."/>
            <person name="Wohlbrand L."/>
            <person name="Scheve S."/>
            <person name="Hinrichs C."/>
            <person name="Reinhardt R."/>
            <person name="Rabus R."/>
        </authorList>
    </citation>
    <scope>NUCLEOTIDE SEQUENCE</scope>
    <source>
        <strain evidence="2">5ac10</strain>
    </source>
</reference>
<dbReference type="InterPro" id="IPR043129">
    <property type="entry name" value="ATPase_NBD"/>
</dbReference>
<sequence length="606" mass="66409">MNKSYKIDFEPVGLRGKCMPGISLLECARTLGVDLVNLCGGNGTCGQCIVQIIEGSVSCLTKTEENFLSPDQINQGYRLACKTIPLSDLKVSVPPDSLTTPQRTQVESMDLPVVPEPLVKMYDIEMTAPGSNDLCSDSRRLINRLKEQYNINVLSIDLDVLREMPVYLRDNNWKARAVLRENKIIALGCQDSRLAGIAFDIGTTKIAAYLLDLNTGRTLASKGMMNPQIKYGEDIIARLLYAQESQKQALHIREILSNTLNQIIGDLCSYAGLTNNDIFEIVVVCNTAIHHLFLGLPGKSLSLAPYIPVTDSELDIKAEKLGLKTAKGAYVHFLPNIAGYVGADHVAMLTALEILEQKGIVIALDIGTNTEICLLNKGSLTSLSCASGPAFEGAHVKFGMRAGQGAIERLRIENNKVIYKTIGGKPAKGFCGSGILDIFAWLYKAGIMDRTGKLTDNHPLIRKINGINHFVINIKDQDKSQCFEITFSQKDIREVQLAKGAVRTGIQALLKANNLTEKDIDKIFIAGAFGSYIDVKSAKTAGMLPNIPSNRFTQVGNAAGLGSRLALISRSRREQARYIARQVEYLELAVFPDFPEIFAKSMYLDS</sequence>
<dbReference type="Gene3D" id="3.10.20.30">
    <property type="match status" value="1"/>
</dbReference>
<dbReference type="PANTHER" id="PTHR42895:SF2">
    <property type="entry name" value="IRON-SULFUR CLUSTER PROTEIN"/>
    <property type="match status" value="1"/>
</dbReference>
<accession>A0A975B6C1</accession>
<feature type="domain" description="2Fe-2S ferredoxin-type" evidence="1">
    <location>
        <begin position="5"/>
        <end position="97"/>
    </location>
</feature>
<dbReference type="PROSITE" id="PS51085">
    <property type="entry name" value="2FE2S_FER_2"/>
    <property type="match status" value="1"/>
</dbReference>
<dbReference type="Pfam" id="PF17651">
    <property type="entry name" value="Raco_middle"/>
    <property type="match status" value="1"/>
</dbReference>
<evidence type="ECO:0000313" key="2">
    <source>
        <dbReference type="EMBL" id="QTA79630.1"/>
    </source>
</evidence>
<dbReference type="PANTHER" id="PTHR42895">
    <property type="entry name" value="IRON-SULFUR CLUSTER-BINDING PROTEIN-RELATED"/>
    <property type="match status" value="1"/>
</dbReference>
<proteinExistence type="predicted"/>
<dbReference type="Gene3D" id="3.30.420.480">
    <property type="entry name" value="Domain of unknown function (DUF4445)"/>
    <property type="match status" value="1"/>
</dbReference>
<dbReference type="InterPro" id="IPR001041">
    <property type="entry name" value="2Fe-2S_ferredoxin-type"/>
</dbReference>
<dbReference type="Pfam" id="PF00111">
    <property type="entry name" value="Fer2"/>
    <property type="match status" value="1"/>
</dbReference>
<evidence type="ECO:0000313" key="3">
    <source>
        <dbReference type="Proteomes" id="UP000663720"/>
    </source>
</evidence>
<dbReference type="Pfam" id="PF14574">
    <property type="entry name" value="RACo_C_ter"/>
    <property type="match status" value="1"/>
</dbReference>
<dbReference type="Gene3D" id="3.10.20.880">
    <property type="match status" value="1"/>
</dbReference>
<dbReference type="Pfam" id="PF17650">
    <property type="entry name" value="RACo_linker"/>
    <property type="match status" value="1"/>
</dbReference>
<dbReference type="InterPro" id="IPR042259">
    <property type="entry name" value="Raco-like_middle_sf"/>
</dbReference>
<dbReference type="InterPro" id="IPR041414">
    <property type="entry name" value="Raco-like_middle"/>
</dbReference>
<evidence type="ECO:0000259" key="1">
    <source>
        <dbReference type="PROSITE" id="PS51085"/>
    </source>
</evidence>
<dbReference type="CDD" id="cd00207">
    <property type="entry name" value="fer2"/>
    <property type="match status" value="1"/>
</dbReference>
<dbReference type="InterPro" id="IPR036010">
    <property type="entry name" value="2Fe-2S_ferredoxin-like_sf"/>
</dbReference>
<dbReference type="SUPFAM" id="SSF54292">
    <property type="entry name" value="2Fe-2S ferredoxin-like"/>
    <property type="match status" value="1"/>
</dbReference>
<dbReference type="Proteomes" id="UP000663720">
    <property type="component" value="Chromosome"/>
</dbReference>
<dbReference type="InterPro" id="IPR040506">
    <property type="entry name" value="RACo_linker"/>
</dbReference>
<name>A0A975B6C1_9BACT</name>
<dbReference type="EMBL" id="CP061799">
    <property type="protein sequence ID" value="QTA79630.1"/>
    <property type="molecule type" value="Genomic_DNA"/>
</dbReference>
<dbReference type="InterPro" id="IPR012675">
    <property type="entry name" value="Beta-grasp_dom_sf"/>
</dbReference>
<dbReference type="SUPFAM" id="SSF53067">
    <property type="entry name" value="Actin-like ATPase domain"/>
    <property type="match status" value="1"/>
</dbReference>
<keyword evidence="3" id="KW-1185">Reference proteome</keyword>
<dbReference type="AlphaFoldDB" id="A0A975B6C1"/>
<gene>
    <name evidence="2" type="ORF">dnl_19050</name>
</gene>
<dbReference type="InterPro" id="IPR052911">
    <property type="entry name" value="Corrinoid_activation_enz"/>
</dbReference>
<protein>
    <submittedName>
        <fullName evidence="2">RACo C-terminal domain-containing protein</fullName>
    </submittedName>
</protein>
<dbReference type="InterPro" id="IPR027980">
    <property type="entry name" value="RACo_C"/>
</dbReference>